<evidence type="ECO:0000259" key="2">
    <source>
        <dbReference type="Pfam" id="PF26366"/>
    </source>
</evidence>
<accession>A0ABQ6IG15</accession>
<keyword evidence="4" id="KW-1185">Reference proteome</keyword>
<dbReference type="PROSITE" id="PS51257">
    <property type="entry name" value="PROKAR_LIPOPROTEIN"/>
    <property type="match status" value="1"/>
</dbReference>
<organism evidence="3 4">
    <name type="scientific">Demequina litorisediminis</name>
    <dbReference type="NCBI Taxonomy" id="1849022"/>
    <lineage>
        <taxon>Bacteria</taxon>
        <taxon>Bacillati</taxon>
        <taxon>Actinomycetota</taxon>
        <taxon>Actinomycetes</taxon>
        <taxon>Micrococcales</taxon>
        <taxon>Demequinaceae</taxon>
        <taxon>Demequina</taxon>
    </lineage>
</organism>
<evidence type="ECO:0000256" key="1">
    <source>
        <dbReference type="SAM" id="SignalP"/>
    </source>
</evidence>
<evidence type="ECO:0000313" key="3">
    <source>
        <dbReference type="EMBL" id="GMA36694.1"/>
    </source>
</evidence>
<dbReference type="InterPro" id="IPR058407">
    <property type="entry name" value="DUF8094"/>
</dbReference>
<keyword evidence="1" id="KW-0732">Signal</keyword>
<feature type="signal peptide" evidence="1">
    <location>
        <begin position="1"/>
        <end position="23"/>
    </location>
</feature>
<evidence type="ECO:0000313" key="4">
    <source>
        <dbReference type="Proteomes" id="UP001157125"/>
    </source>
</evidence>
<sequence>MNRLIAASGLATASALLLTGCVADVPAPVTSPPPLTESAALLDDQSARVIEATMEELAAADEEQDAELLTDRVGGDAVTIREAQYTKATGDETPVALPPGQQAVYASAAETWPRTLATVSEQASEDETPVIYLWVQDSIDDDYRLRGWAHMIPGATVPAMPGTTTGAQQFSLDDESLDPTAQAVLDDYLDLLREGSDSDLEDAFEADSYREQLFTARDTLTDAATEQDGEYMDTIESKTDSTYVMGTADGGALLFAPIEITSSFTVEDATVSIPEADEPLLDGELDDTVTHHYLDMIVMAIPGPDADAKPAVVAADHNLIQVSGE</sequence>
<gene>
    <name evidence="3" type="ORF">GCM10025876_28980</name>
</gene>
<dbReference type="EMBL" id="BSUN01000001">
    <property type="protein sequence ID" value="GMA36694.1"/>
    <property type="molecule type" value="Genomic_DNA"/>
</dbReference>
<dbReference type="Pfam" id="PF26366">
    <property type="entry name" value="DUF8094"/>
    <property type="match status" value="1"/>
</dbReference>
<proteinExistence type="predicted"/>
<dbReference type="Proteomes" id="UP001157125">
    <property type="component" value="Unassembled WGS sequence"/>
</dbReference>
<feature type="chain" id="PRO_5046691965" description="DUF8094 domain-containing protein" evidence="1">
    <location>
        <begin position="24"/>
        <end position="325"/>
    </location>
</feature>
<dbReference type="RefSeq" id="WP_284328703.1">
    <property type="nucleotide sequence ID" value="NZ_BSUN01000001.1"/>
</dbReference>
<feature type="domain" description="DUF8094" evidence="2">
    <location>
        <begin position="59"/>
        <end position="315"/>
    </location>
</feature>
<comment type="caution">
    <text evidence="3">The sequence shown here is derived from an EMBL/GenBank/DDBJ whole genome shotgun (WGS) entry which is preliminary data.</text>
</comment>
<reference evidence="4" key="1">
    <citation type="journal article" date="2019" name="Int. J. Syst. Evol. Microbiol.">
        <title>The Global Catalogue of Microorganisms (GCM) 10K type strain sequencing project: providing services to taxonomists for standard genome sequencing and annotation.</title>
        <authorList>
            <consortium name="The Broad Institute Genomics Platform"/>
            <consortium name="The Broad Institute Genome Sequencing Center for Infectious Disease"/>
            <person name="Wu L."/>
            <person name="Ma J."/>
        </authorList>
    </citation>
    <scope>NUCLEOTIDE SEQUENCE [LARGE SCALE GENOMIC DNA]</scope>
    <source>
        <strain evidence="4">NBRC 112299</strain>
    </source>
</reference>
<protein>
    <recommendedName>
        <fullName evidence="2">DUF8094 domain-containing protein</fullName>
    </recommendedName>
</protein>
<name>A0ABQ6IG15_9MICO</name>